<feature type="region of interest" description="Disordered" evidence="2">
    <location>
        <begin position="351"/>
        <end position="389"/>
    </location>
</feature>
<dbReference type="Pfam" id="PF13779">
    <property type="entry name" value="DUF4175"/>
    <property type="match status" value="1"/>
</dbReference>
<evidence type="ECO:0000313" key="4">
    <source>
        <dbReference type="EMBL" id="KWT67392.1"/>
    </source>
</evidence>
<feature type="transmembrane region" description="Helical" evidence="3">
    <location>
        <begin position="62"/>
        <end position="80"/>
    </location>
</feature>
<feature type="compositionally biased region" description="Basic and acidic residues" evidence="2">
    <location>
        <begin position="757"/>
        <end position="767"/>
    </location>
</feature>
<dbReference type="Proteomes" id="UP000059074">
    <property type="component" value="Unassembled WGS sequence"/>
</dbReference>
<reference evidence="4 5" key="1">
    <citation type="submission" date="2015-10" db="EMBL/GenBank/DDBJ databases">
        <title>Transcriptomic analysis of a linuron degrading triple-species bacterial consortium.</title>
        <authorList>
            <person name="Albers P."/>
        </authorList>
    </citation>
    <scope>NUCLEOTIDE SEQUENCE [LARGE SCALE GENOMIC DNA]</scope>
    <source>
        <strain evidence="4 5">WDL6</strain>
    </source>
</reference>
<accession>A0A120CV81</accession>
<dbReference type="InterPro" id="IPR012683">
    <property type="entry name" value="CHP02302_TM"/>
</dbReference>
<evidence type="ECO:0000256" key="1">
    <source>
        <dbReference type="SAM" id="Coils"/>
    </source>
</evidence>
<evidence type="ECO:0000313" key="5">
    <source>
        <dbReference type="Proteomes" id="UP000059074"/>
    </source>
</evidence>
<feature type="compositionally biased region" description="Gly residues" evidence="2">
    <location>
        <begin position="712"/>
        <end position="725"/>
    </location>
</feature>
<keyword evidence="3" id="KW-1133">Transmembrane helix</keyword>
<feature type="region of interest" description="Disordered" evidence="2">
    <location>
        <begin position="671"/>
        <end position="863"/>
    </location>
</feature>
<feature type="transmembrane region" description="Helical" evidence="3">
    <location>
        <begin position="154"/>
        <end position="172"/>
    </location>
</feature>
<gene>
    <name evidence="4" type="ORF">APY04_1957</name>
</gene>
<dbReference type="NCBIfam" id="TIGR02302">
    <property type="entry name" value="aProt_lowcomp"/>
    <property type="match status" value="1"/>
</dbReference>
<proteinExistence type="predicted"/>
<feature type="compositionally biased region" description="Basic and acidic residues" evidence="2">
    <location>
        <begin position="352"/>
        <end position="368"/>
    </location>
</feature>
<feature type="coiled-coil region" evidence="1">
    <location>
        <begin position="523"/>
        <end position="636"/>
    </location>
</feature>
<name>A0A120CV81_HYPSL</name>
<keyword evidence="5" id="KW-1185">Reference proteome</keyword>
<dbReference type="PATRIC" id="fig|121290.4.peg.3354"/>
<comment type="caution">
    <text evidence="4">The sequence shown here is derived from an EMBL/GenBank/DDBJ whole genome shotgun (WGS) entry which is preliminary data.</text>
</comment>
<organism evidence="4 5">
    <name type="scientific">Hyphomicrobium sulfonivorans</name>
    <dbReference type="NCBI Taxonomy" id="121290"/>
    <lineage>
        <taxon>Bacteria</taxon>
        <taxon>Pseudomonadati</taxon>
        <taxon>Pseudomonadota</taxon>
        <taxon>Alphaproteobacteria</taxon>
        <taxon>Hyphomicrobiales</taxon>
        <taxon>Hyphomicrobiaceae</taxon>
        <taxon>Hyphomicrobium</taxon>
    </lineage>
</organism>
<dbReference type="AlphaFoldDB" id="A0A120CV81"/>
<feature type="compositionally biased region" description="Basic and acidic residues" evidence="2">
    <location>
        <begin position="671"/>
        <end position="680"/>
    </location>
</feature>
<feature type="transmembrane region" description="Helical" evidence="3">
    <location>
        <begin position="34"/>
        <end position="56"/>
    </location>
</feature>
<feature type="compositionally biased region" description="Basic and acidic residues" evidence="2">
    <location>
        <begin position="779"/>
        <end position="799"/>
    </location>
</feature>
<evidence type="ECO:0000256" key="2">
    <source>
        <dbReference type="SAM" id="MobiDB-lite"/>
    </source>
</evidence>
<keyword evidence="3" id="KW-0812">Transmembrane</keyword>
<sequence>MSDTKAASPVDAKFARKVRASRWALYFERLWPRVWLILGLVGLFLLVSLAGLWPLLSDTVHYAVLALFGVAGVGALFHILRTPFPPRDEAVRRIERVSGVPHRPASSYEDTVTANADDPRTAAIWQAHRARLAAALARLKVAPPQPRADRQDPIALRGLLILGVVALFSLVGDSAADRLRSAFRFNSAVALAEARLDAWVAPPGYTARPPIMLADGARGPAAPSDDQPKLVEVPERSVLIVRTSGKGLGAPSLEVFAEGSAEKQLVEAKAPEAGQSTAARADISEIRYELLNSAEVRVLSGGSELARWAFYVKPDKPPVIAVTKAPERTRRGAMKLTYSVEDDYGVASAGAEVKRDQDAENAKPRGPEFDWTTPEVLKGPRPPYERPPEITLRLPRAPQKEAQTYIDFAPHPFAGREVIMTLEAKDVAGNVGKAVPMKIVLPQRTFTKPLARAVVEQRAKLMDDPRYAPLAKRALDALTLEPDGFIDSTAVYLGLRAASRGLERNTSREGLKSVVDGMWDLALRIEDGDLSEAEKQLRDAQDKLAEALENGASDSEIDQLMQELREALSKYVEQLTKNAQNQAPPEGMDQQNQQLSQQDLEQMLKDLQEQMKSGSREQAEQAMAQLRDLLERLQSGQGSQQQAERGQQMQQKMNELGDLIGRQQRLMDETYREKRGDRRQQQQGQQGQESQQGQQQGGQQQGQQRGQQPGQQPGGQQGQGQGQQGSQGQQQFGEQGQGMQGQQGQQQGRGSLSDQQEALKQDLERLGQELGAMGSGSEEFNRAREAMENARNSLEEGRNDTAIQDQSEALDQMRQGAQRMAESMAKEGQARYGQNGEQSRDPLGRPQRFNGPDAGNSVKVPDEIDMQRARAILEELRRRLAQPARPTDELDYYERLLRRF</sequence>
<feature type="compositionally biased region" description="Low complexity" evidence="2">
    <location>
        <begin position="681"/>
        <end position="694"/>
    </location>
</feature>
<keyword evidence="3" id="KW-0472">Membrane</keyword>
<dbReference type="STRING" id="121290.APY04_1957"/>
<dbReference type="OrthoDB" id="8477685at2"/>
<dbReference type="RefSeq" id="WP_068461977.1">
    <property type="nucleotide sequence ID" value="NZ_LMTR01000065.1"/>
</dbReference>
<evidence type="ECO:0000256" key="3">
    <source>
        <dbReference type="SAM" id="Phobius"/>
    </source>
</evidence>
<keyword evidence="1" id="KW-0175">Coiled coil</keyword>
<feature type="compositionally biased region" description="Low complexity" evidence="2">
    <location>
        <begin position="701"/>
        <end position="711"/>
    </location>
</feature>
<protein>
    <submittedName>
        <fullName evidence="4">Methyl-accepting chemotaxis protein</fullName>
    </submittedName>
</protein>
<dbReference type="EMBL" id="LMTR01000065">
    <property type="protein sequence ID" value="KWT67392.1"/>
    <property type="molecule type" value="Genomic_DNA"/>
</dbReference>